<comment type="caution">
    <text evidence="1">The sequence shown here is derived from an EMBL/GenBank/DDBJ whole genome shotgun (WGS) entry which is preliminary data.</text>
</comment>
<evidence type="ECO:0000313" key="2">
    <source>
        <dbReference type="Proteomes" id="UP001529510"/>
    </source>
</evidence>
<organism evidence="1 2">
    <name type="scientific">Cirrhinus mrigala</name>
    <name type="common">Mrigala</name>
    <dbReference type="NCBI Taxonomy" id="683832"/>
    <lineage>
        <taxon>Eukaryota</taxon>
        <taxon>Metazoa</taxon>
        <taxon>Chordata</taxon>
        <taxon>Craniata</taxon>
        <taxon>Vertebrata</taxon>
        <taxon>Euteleostomi</taxon>
        <taxon>Actinopterygii</taxon>
        <taxon>Neopterygii</taxon>
        <taxon>Teleostei</taxon>
        <taxon>Ostariophysi</taxon>
        <taxon>Cypriniformes</taxon>
        <taxon>Cyprinidae</taxon>
        <taxon>Labeoninae</taxon>
        <taxon>Labeonini</taxon>
        <taxon>Cirrhinus</taxon>
    </lineage>
</organism>
<reference evidence="1 2" key="1">
    <citation type="submission" date="2024-05" db="EMBL/GenBank/DDBJ databases">
        <title>Genome sequencing and assembly of Indian major carp, Cirrhinus mrigala (Hamilton, 1822).</title>
        <authorList>
            <person name="Mohindra V."/>
            <person name="Chowdhury L.M."/>
            <person name="Lal K."/>
            <person name="Jena J.K."/>
        </authorList>
    </citation>
    <scope>NUCLEOTIDE SEQUENCE [LARGE SCALE GENOMIC DNA]</scope>
    <source>
        <strain evidence="1">CM1030</strain>
        <tissue evidence="1">Blood</tissue>
    </source>
</reference>
<protein>
    <submittedName>
        <fullName evidence="1">Uncharacterized protein</fullName>
    </submittedName>
</protein>
<dbReference type="Proteomes" id="UP001529510">
    <property type="component" value="Unassembled WGS sequence"/>
</dbReference>
<feature type="non-terminal residue" evidence="1">
    <location>
        <position position="1"/>
    </location>
</feature>
<name>A0ABD0PPM0_CIRMR</name>
<dbReference type="InterPro" id="IPR042354">
    <property type="entry name" value="FBX38"/>
</dbReference>
<sequence length="52" mass="6067">TIYAPRRKGQLSADICMETIGEEISERRQTRRGVFQRVVVVFIHYCDVRGEP</sequence>
<dbReference type="EMBL" id="JAMKFB020000014">
    <property type="protein sequence ID" value="KAL0175993.1"/>
    <property type="molecule type" value="Genomic_DNA"/>
</dbReference>
<dbReference type="PANTHER" id="PTHR14753:SF3">
    <property type="entry name" value="F-BOX ONLY PROTEIN 38"/>
    <property type="match status" value="1"/>
</dbReference>
<dbReference type="AlphaFoldDB" id="A0ABD0PPM0"/>
<gene>
    <name evidence="1" type="ORF">M9458_028323</name>
</gene>
<accession>A0ABD0PPM0</accession>
<feature type="non-terminal residue" evidence="1">
    <location>
        <position position="52"/>
    </location>
</feature>
<keyword evidence="2" id="KW-1185">Reference proteome</keyword>
<evidence type="ECO:0000313" key="1">
    <source>
        <dbReference type="EMBL" id="KAL0175993.1"/>
    </source>
</evidence>
<dbReference type="PANTHER" id="PTHR14753">
    <property type="entry name" value="F-BOX ONLY PROTEIN 38"/>
    <property type="match status" value="1"/>
</dbReference>
<proteinExistence type="predicted"/>